<dbReference type="InterPro" id="IPR001356">
    <property type="entry name" value="HD"/>
</dbReference>
<evidence type="ECO:0000256" key="8">
    <source>
        <dbReference type="ARBA" id="ARBA00022824"/>
    </source>
</evidence>
<evidence type="ECO:0000256" key="5">
    <source>
        <dbReference type="ARBA" id="ARBA00022516"/>
    </source>
</evidence>
<dbReference type="CDD" id="cd00086">
    <property type="entry name" value="homeodomain"/>
    <property type="match status" value="1"/>
</dbReference>
<dbReference type="PROSITE" id="PS50071">
    <property type="entry name" value="HOMEOBOX_2"/>
    <property type="match status" value="1"/>
</dbReference>
<keyword evidence="9 17" id="KW-1133">Transmembrane helix</keyword>
<dbReference type="PANTHER" id="PTHR12560:SF6">
    <property type="entry name" value="CERAMIDE SYNTHASE 4"/>
    <property type="match status" value="1"/>
</dbReference>
<evidence type="ECO:0000256" key="7">
    <source>
        <dbReference type="ARBA" id="ARBA00022692"/>
    </source>
</evidence>
<keyword evidence="6" id="KW-0808">Transferase</keyword>
<feature type="transmembrane region" description="Helical" evidence="17">
    <location>
        <begin position="154"/>
        <end position="174"/>
    </location>
</feature>
<evidence type="ECO:0000256" key="12">
    <source>
        <dbReference type="ARBA" id="ARBA00049036"/>
    </source>
</evidence>
<dbReference type="Gene3D" id="1.10.10.60">
    <property type="entry name" value="Homeodomain-like"/>
    <property type="match status" value="1"/>
</dbReference>
<feature type="transmembrane region" description="Helical" evidence="17">
    <location>
        <begin position="302"/>
        <end position="322"/>
    </location>
</feature>
<dbReference type="InterPro" id="IPR006634">
    <property type="entry name" value="TLC-dom"/>
</dbReference>
<evidence type="ECO:0000256" key="15">
    <source>
        <dbReference type="RuleBase" id="RU000682"/>
    </source>
</evidence>
<dbReference type="SUPFAM" id="SSF46689">
    <property type="entry name" value="Homeodomain-like"/>
    <property type="match status" value="1"/>
</dbReference>
<dbReference type="InterPro" id="IPR009057">
    <property type="entry name" value="Homeodomain-like_sf"/>
</dbReference>
<evidence type="ECO:0000256" key="2">
    <source>
        <dbReference type="ARBA" id="ARBA00004477"/>
    </source>
</evidence>
<dbReference type="GO" id="GO:0005789">
    <property type="term" value="C:endoplasmic reticulum membrane"/>
    <property type="evidence" value="ECO:0007669"/>
    <property type="project" value="UniProtKB-SubCell"/>
</dbReference>
<feature type="domain" description="Homeobox" evidence="18">
    <location>
        <begin position="81"/>
        <end position="142"/>
    </location>
</feature>
<keyword evidence="10" id="KW-0443">Lipid metabolism</keyword>
<dbReference type="SMART" id="SM00724">
    <property type="entry name" value="TLC"/>
    <property type="match status" value="1"/>
</dbReference>
<keyword evidence="8" id="KW-0256">Endoplasmic reticulum</keyword>
<protein>
    <recommendedName>
        <fullName evidence="22">Homeobox domain-containing protein</fullName>
    </recommendedName>
</protein>
<proteinExistence type="predicted"/>
<gene>
    <name evidence="20" type="ORF">PFLUV_G00110230</name>
</gene>
<accession>A0A6A5FC26</accession>
<evidence type="ECO:0000256" key="9">
    <source>
        <dbReference type="ARBA" id="ARBA00022989"/>
    </source>
</evidence>
<comment type="function">
    <text evidence="1">Sequence-specific transcription factor which is part of a developmental regulatory system that provides cells with specific positional identities on the anterior-posterior axis.</text>
</comment>
<keyword evidence="21" id="KW-1185">Reference proteome</keyword>
<dbReference type="FunFam" id="1.10.10.60:FF:000020">
    <property type="entry name" value="Ceramide synthase 5"/>
    <property type="match status" value="1"/>
</dbReference>
<dbReference type="PANTHER" id="PTHR12560">
    <property type="entry name" value="LONGEVITY ASSURANCE FACTOR 1 LAG1"/>
    <property type="match status" value="1"/>
</dbReference>
<keyword evidence="5" id="KW-0444">Lipid biosynthesis</keyword>
<feature type="region of interest" description="Disordered" evidence="16">
    <location>
        <begin position="385"/>
        <end position="406"/>
    </location>
</feature>
<organism evidence="20 21">
    <name type="scientific">Perca fluviatilis</name>
    <name type="common">European perch</name>
    <dbReference type="NCBI Taxonomy" id="8168"/>
    <lineage>
        <taxon>Eukaryota</taxon>
        <taxon>Metazoa</taxon>
        <taxon>Chordata</taxon>
        <taxon>Craniata</taxon>
        <taxon>Vertebrata</taxon>
        <taxon>Euteleostomi</taxon>
        <taxon>Actinopterygii</taxon>
        <taxon>Neopterygii</taxon>
        <taxon>Teleostei</taxon>
        <taxon>Neoteleostei</taxon>
        <taxon>Acanthomorphata</taxon>
        <taxon>Eupercaria</taxon>
        <taxon>Perciformes</taxon>
        <taxon>Percoidei</taxon>
        <taxon>Percidae</taxon>
        <taxon>Percinae</taxon>
        <taxon>Perca</taxon>
    </lineage>
</organism>
<keyword evidence="7 14" id="KW-0812">Transmembrane</keyword>
<evidence type="ECO:0000259" key="18">
    <source>
        <dbReference type="PROSITE" id="PS50071"/>
    </source>
</evidence>
<name>A0A6A5FC26_PERFL</name>
<comment type="pathway">
    <text evidence="3">Lipid metabolism; sphingolipid metabolism.</text>
</comment>
<evidence type="ECO:0000313" key="21">
    <source>
        <dbReference type="Proteomes" id="UP000465112"/>
    </source>
</evidence>
<evidence type="ECO:0000313" key="20">
    <source>
        <dbReference type="EMBL" id="KAF1385672.1"/>
    </source>
</evidence>
<feature type="transmembrane region" description="Helical" evidence="17">
    <location>
        <begin position="194"/>
        <end position="213"/>
    </location>
</feature>
<evidence type="ECO:0000256" key="10">
    <source>
        <dbReference type="ARBA" id="ARBA00023098"/>
    </source>
</evidence>
<dbReference type="GO" id="GO:0046513">
    <property type="term" value="P:ceramide biosynthetic process"/>
    <property type="evidence" value="ECO:0007669"/>
    <property type="project" value="InterPro"/>
</dbReference>
<evidence type="ECO:0008006" key="22">
    <source>
        <dbReference type="Google" id="ProtNLM"/>
    </source>
</evidence>
<comment type="caution">
    <text evidence="20">The sequence shown here is derived from an EMBL/GenBank/DDBJ whole genome shotgun (WGS) entry which is preliminary data.</text>
</comment>
<comment type="subcellular location">
    <subcellularLocation>
        <location evidence="2">Endoplasmic reticulum membrane</location>
        <topology evidence="2">Multi-pass membrane protein</topology>
    </subcellularLocation>
    <subcellularLocation>
        <location evidence="13 15">Nucleus</location>
    </subcellularLocation>
</comment>
<dbReference type="EMBL" id="VHII01000009">
    <property type="protein sequence ID" value="KAF1385672.1"/>
    <property type="molecule type" value="Genomic_DNA"/>
</dbReference>
<dbReference type="GO" id="GO:0005634">
    <property type="term" value="C:nucleus"/>
    <property type="evidence" value="ECO:0007669"/>
    <property type="project" value="UniProtKB-SubCell"/>
</dbReference>
<evidence type="ECO:0000256" key="17">
    <source>
        <dbReference type="SAM" id="Phobius"/>
    </source>
</evidence>
<evidence type="ECO:0000256" key="1">
    <source>
        <dbReference type="ARBA" id="ARBA00003263"/>
    </source>
</evidence>
<feature type="transmembrane region" description="Helical" evidence="17">
    <location>
        <begin position="342"/>
        <end position="366"/>
    </location>
</feature>
<dbReference type="Proteomes" id="UP000465112">
    <property type="component" value="Chromosome 9"/>
</dbReference>
<keyword evidence="11 14" id="KW-0472">Membrane</keyword>
<reference evidence="20 21" key="1">
    <citation type="submission" date="2019-06" db="EMBL/GenBank/DDBJ databases">
        <title>A chromosome-scale genome assembly of the European perch, Perca fluviatilis.</title>
        <authorList>
            <person name="Roques C."/>
            <person name="Zahm M."/>
            <person name="Cabau C."/>
            <person name="Klopp C."/>
            <person name="Bouchez O."/>
            <person name="Donnadieu C."/>
            <person name="Kuhl H."/>
            <person name="Gislard M."/>
            <person name="Guendouz S."/>
            <person name="Journot L."/>
            <person name="Haffray P."/>
            <person name="Bestin A."/>
            <person name="Morvezen R."/>
            <person name="Feron R."/>
            <person name="Wen M."/>
            <person name="Jouanno E."/>
            <person name="Herpin A."/>
            <person name="Schartl M."/>
            <person name="Postlethwait J."/>
            <person name="Schaerlinger B."/>
            <person name="Chardard D."/>
            <person name="Lecocq T."/>
            <person name="Poncet C."/>
            <person name="Jaffrelo L."/>
            <person name="Lampietro C."/>
            <person name="Guiguen Y."/>
        </authorList>
    </citation>
    <scope>NUCLEOTIDE SEQUENCE [LARGE SCALE GENOMIC DNA]</scope>
    <source>
        <tissue evidence="20">Blood</tissue>
    </source>
</reference>
<dbReference type="InterPro" id="IPR016439">
    <property type="entry name" value="Lag1/Lac1-like"/>
</dbReference>
<comment type="catalytic activity">
    <reaction evidence="12">
        <text>sphinganine + octadecanoyl-CoA = N-(octadecanoyl)-sphinganine + CoA + H(+)</text>
        <dbReference type="Rhea" id="RHEA:36547"/>
        <dbReference type="ChEBI" id="CHEBI:15378"/>
        <dbReference type="ChEBI" id="CHEBI:57287"/>
        <dbReference type="ChEBI" id="CHEBI:57394"/>
        <dbReference type="ChEBI" id="CHEBI:57817"/>
        <dbReference type="ChEBI" id="CHEBI:67033"/>
    </reaction>
    <physiologicalReaction direction="left-to-right" evidence="12">
        <dbReference type="Rhea" id="RHEA:36548"/>
    </physiologicalReaction>
</comment>
<dbReference type="Pfam" id="PF00046">
    <property type="entry name" value="Homeodomain"/>
    <property type="match status" value="1"/>
</dbReference>
<dbReference type="PROSITE" id="PS50922">
    <property type="entry name" value="TLC"/>
    <property type="match status" value="1"/>
</dbReference>
<feature type="domain" description="TLC" evidence="19">
    <location>
        <begin position="145"/>
        <end position="374"/>
    </location>
</feature>
<evidence type="ECO:0000256" key="14">
    <source>
        <dbReference type="PROSITE-ProRule" id="PRU00205"/>
    </source>
</evidence>
<feature type="transmembrane region" description="Helical" evidence="17">
    <location>
        <begin position="53"/>
        <end position="70"/>
    </location>
</feature>
<dbReference type="GO" id="GO:0003677">
    <property type="term" value="F:DNA binding"/>
    <property type="evidence" value="ECO:0007669"/>
    <property type="project" value="UniProtKB-UniRule"/>
</dbReference>
<keyword evidence="13 15" id="KW-0238">DNA-binding</keyword>
<evidence type="ECO:0000256" key="6">
    <source>
        <dbReference type="ARBA" id="ARBA00022679"/>
    </source>
</evidence>
<dbReference type="UniPathway" id="UPA00222"/>
<keyword evidence="13 15" id="KW-0371">Homeobox</keyword>
<dbReference type="AlphaFoldDB" id="A0A6A5FC26"/>
<evidence type="ECO:0000256" key="16">
    <source>
        <dbReference type="SAM" id="MobiDB-lite"/>
    </source>
</evidence>
<evidence type="ECO:0000256" key="3">
    <source>
        <dbReference type="ARBA" id="ARBA00004760"/>
    </source>
</evidence>
<dbReference type="PIRSF" id="PIRSF005225">
    <property type="entry name" value="LAG1_LAC1"/>
    <property type="match status" value="1"/>
</dbReference>
<keyword evidence="13 15" id="KW-0539">Nucleus</keyword>
<sequence>MLSSCSLGWSADRMEALLNEWLWREEYWLPPGIRWQDIEMKEDEGRFPLPRDLIYTLPLAFAFIAFRIVFERLIAVPLSKHFDVKDRIRIQAASIPKLETFYKQNSAQPSQSEVVSLCKQCGLSQRKIQTWFRRRRHQDRPSNTKKFCEASWRFVFYLVSFTAGLGSLINTPWFWDHRECWRGYPKQPVAEAHYWYYILEMGFYLSLLLCVSVDIKRKETVSDACCCCCCCCCCSCSLVRKLPKFSDFKEQVIHHIATIFLIGFSYCANYVRVGTLVMLVHDSSDFLLESAKMLHYAGWTKTCDSLFVIFSLVFLVTRLVVFPCRVVHTTLVVSVEFFQPFFGYYFFNALLLVLQALHIFWANLILRMVYKFVFLGKVERDERSDEESEVDDEEEEPEEEEDECSWEQRKVAINSKLASLANNCVLNNLTNQRNINSRLPKAR</sequence>
<evidence type="ECO:0000256" key="11">
    <source>
        <dbReference type="ARBA" id="ARBA00023136"/>
    </source>
</evidence>
<feature type="compositionally biased region" description="Acidic residues" evidence="16">
    <location>
        <begin position="385"/>
        <end position="405"/>
    </location>
</feature>
<dbReference type="SMART" id="SM00389">
    <property type="entry name" value="HOX"/>
    <property type="match status" value="1"/>
</dbReference>
<comment type="pathway">
    <text evidence="4">Sphingolipid metabolism.</text>
</comment>
<dbReference type="GO" id="GO:0050291">
    <property type="term" value="F:sphingosine N-acyltransferase activity"/>
    <property type="evidence" value="ECO:0007669"/>
    <property type="project" value="InterPro"/>
</dbReference>
<feature type="DNA-binding region" description="Homeobox" evidence="13">
    <location>
        <begin position="83"/>
        <end position="143"/>
    </location>
</feature>
<evidence type="ECO:0000259" key="19">
    <source>
        <dbReference type="PROSITE" id="PS50922"/>
    </source>
</evidence>
<evidence type="ECO:0000256" key="4">
    <source>
        <dbReference type="ARBA" id="ARBA00004991"/>
    </source>
</evidence>
<feature type="transmembrane region" description="Helical" evidence="17">
    <location>
        <begin position="252"/>
        <end position="271"/>
    </location>
</feature>
<dbReference type="Pfam" id="PF03798">
    <property type="entry name" value="TRAM_LAG1_CLN8"/>
    <property type="match status" value="1"/>
</dbReference>
<evidence type="ECO:0000256" key="13">
    <source>
        <dbReference type="PROSITE-ProRule" id="PRU00108"/>
    </source>
</evidence>